<sequence length="410" mass="45265">MGRVAIVVKGYPRLSETFIAQEILGLEQRGIEALIVSLRHPTDPARHDLHDQIAADILYLPEYLKDNPARVRAGRRHAETLEGYSDARRAFEADLARDRSNSRYRRFGQACVLANELPADVTHLHVHYLHTPASVVRYTALMTGMDWSFSAHAKDIWTTPEWELREKLAEADWGVTCTAVNTDYLKRLSSRPDSVELVYHGLQLDRFPAVPSRTPRDGRTGEPVRILSVCRAVEKKGLDQLIRALAKLPRDMNWRFEHIGAGPLTGKLQALADRLGIGARVAFLGAKSRDDVIAAYKAADLFVLNSRIAKSGDRDGLPNVLMEAASTGLALLATDVSAIPELVRDGETGLLVPPEDEAALNTALDRLISDPQLRKRLGTAAAADVRKRFSSEPGFDHLAARLGGRDRKAA</sequence>
<evidence type="ECO:0000259" key="1">
    <source>
        <dbReference type="Pfam" id="PF00534"/>
    </source>
</evidence>
<dbReference type="PANTHER" id="PTHR12526:SF636">
    <property type="entry name" value="BLL3647 PROTEIN"/>
    <property type="match status" value="1"/>
</dbReference>
<accession>A0AAE3VSX0</accession>
<dbReference type="AlphaFoldDB" id="A0AAE3VSX0"/>
<dbReference type="GO" id="GO:0016757">
    <property type="term" value="F:glycosyltransferase activity"/>
    <property type="evidence" value="ECO:0007669"/>
    <property type="project" value="InterPro"/>
</dbReference>
<dbReference type="InterPro" id="IPR001296">
    <property type="entry name" value="Glyco_trans_1"/>
</dbReference>
<protein>
    <submittedName>
        <fullName evidence="2">Glycosyltransferase involved in cell wall biosynthesis</fullName>
    </submittedName>
</protein>
<dbReference type="Gene3D" id="3.40.50.2000">
    <property type="entry name" value="Glycogen Phosphorylase B"/>
    <property type="match status" value="2"/>
</dbReference>
<reference evidence="2" key="1">
    <citation type="submission" date="2023-07" db="EMBL/GenBank/DDBJ databases">
        <title>Genomic Encyclopedia of Type Strains, Phase IV (KMG-IV): sequencing the most valuable type-strain genomes for metagenomic binning, comparative biology and taxonomic classification.</title>
        <authorList>
            <person name="Goeker M."/>
        </authorList>
    </citation>
    <scope>NUCLEOTIDE SEQUENCE</scope>
    <source>
        <strain evidence="2">DSM 21202</strain>
    </source>
</reference>
<evidence type="ECO:0000313" key="2">
    <source>
        <dbReference type="EMBL" id="MDQ0317001.1"/>
    </source>
</evidence>
<dbReference type="PANTHER" id="PTHR12526">
    <property type="entry name" value="GLYCOSYLTRANSFERASE"/>
    <property type="match status" value="1"/>
</dbReference>
<evidence type="ECO:0000313" key="3">
    <source>
        <dbReference type="Proteomes" id="UP001229244"/>
    </source>
</evidence>
<dbReference type="Pfam" id="PF00534">
    <property type="entry name" value="Glycos_transf_1"/>
    <property type="match status" value="1"/>
</dbReference>
<dbReference type="CDD" id="cd03801">
    <property type="entry name" value="GT4_PimA-like"/>
    <property type="match status" value="1"/>
</dbReference>
<dbReference type="SUPFAM" id="SSF53756">
    <property type="entry name" value="UDP-Glycosyltransferase/glycogen phosphorylase"/>
    <property type="match status" value="1"/>
</dbReference>
<organism evidence="2 3">
    <name type="scientific">Amorphus orientalis</name>
    <dbReference type="NCBI Taxonomy" id="649198"/>
    <lineage>
        <taxon>Bacteria</taxon>
        <taxon>Pseudomonadati</taxon>
        <taxon>Pseudomonadota</taxon>
        <taxon>Alphaproteobacteria</taxon>
        <taxon>Hyphomicrobiales</taxon>
        <taxon>Amorphaceae</taxon>
        <taxon>Amorphus</taxon>
    </lineage>
</organism>
<comment type="caution">
    <text evidence="2">The sequence shown here is derived from an EMBL/GenBank/DDBJ whole genome shotgun (WGS) entry which is preliminary data.</text>
</comment>
<keyword evidence="3" id="KW-1185">Reference proteome</keyword>
<dbReference type="RefSeq" id="WP_306886900.1">
    <property type="nucleotide sequence ID" value="NZ_JAUSUL010000004.1"/>
</dbReference>
<dbReference type="EMBL" id="JAUSUL010000004">
    <property type="protein sequence ID" value="MDQ0317001.1"/>
    <property type="molecule type" value="Genomic_DNA"/>
</dbReference>
<gene>
    <name evidence="2" type="ORF">J2S73_003478</name>
</gene>
<dbReference type="Proteomes" id="UP001229244">
    <property type="component" value="Unassembled WGS sequence"/>
</dbReference>
<proteinExistence type="predicted"/>
<name>A0AAE3VSX0_9HYPH</name>
<feature type="domain" description="Glycosyl transferase family 1" evidence="1">
    <location>
        <begin position="221"/>
        <end position="382"/>
    </location>
</feature>